<feature type="region of interest" description="Disordered" evidence="20">
    <location>
        <begin position="163"/>
        <end position="200"/>
    </location>
</feature>
<keyword evidence="8" id="KW-0812">Transmembrane</keyword>
<dbReference type="SMART" id="SM00175">
    <property type="entry name" value="RAB"/>
    <property type="match status" value="1"/>
</dbReference>
<evidence type="ECO:0000256" key="8">
    <source>
        <dbReference type="ARBA" id="ARBA00022692"/>
    </source>
</evidence>
<protein>
    <recommendedName>
        <fullName evidence="18">Ubiquitin-conjugating enzyme E2 6</fullName>
        <ecNumber evidence="4">2.3.2.23</ecNumber>
    </recommendedName>
    <alternativeName>
        <fullName evidence="19">E2 ubiquitin-conjugating enzyme 6</fullName>
    </alternativeName>
</protein>
<evidence type="ECO:0000256" key="3">
    <source>
        <dbReference type="ARBA" id="ARBA00010142"/>
    </source>
</evidence>
<keyword evidence="14" id="KW-0342">GTP-binding</keyword>
<dbReference type="FunFam" id="3.10.110.10:FF:000023">
    <property type="entry name" value="Ubiquitin-conjugating enzyme E2 J2"/>
    <property type="match status" value="1"/>
</dbReference>
<keyword evidence="7" id="KW-0808">Transferase</keyword>
<evidence type="ECO:0000256" key="6">
    <source>
        <dbReference type="ARBA" id="ARBA00022481"/>
    </source>
</evidence>
<proteinExistence type="inferred from homology"/>
<dbReference type="SUPFAM" id="SSF54495">
    <property type="entry name" value="UBC-like"/>
    <property type="match status" value="1"/>
</dbReference>
<evidence type="ECO:0000313" key="23">
    <source>
        <dbReference type="Proteomes" id="UP000014071"/>
    </source>
</evidence>
<keyword evidence="9" id="KW-0547">Nucleotide-binding</keyword>
<keyword evidence="16" id="KW-0449">Lipoprotein</keyword>
<feature type="compositionally biased region" description="Basic and acidic residues" evidence="20">
    <location>
        <begin position="163"/>
        <end position="174"/>
    </location>
</feature>
<keyword evidence="17" id="KW-0636">Prenylation</keyword>
<dbReference type="InterPro" id="IPR003578">
    <property type="entry name" value="Small_GTPase_Rho"/>
</dbReference>
<evidence type="ECO:0000256" key="19">
    <source>
        <dbReference type="ARBA" id="ARBA00042181"/>
    </source>
</evidence>
<evidence type="ECO:0000313" key="22">
    <source>
        <dbReference type="EMBL" id="GAC99767.1"/>
    </source>
</evidence>
<dbReference type="GO" id="GO:0005525">
    <property type="term" value="F:GTP binding"/>
    <property type="evidence" value="ECO:0007669"/>
    <property type="project" value="UniProtKB-KW"/>
</dbReference>
<evidence type="ECO:0000256" key="2">
    <source>
        <dbReference type="ARBA" id="ARBA00004586"/>
    </source>
</evidence>
<keyword evidence="11" id="KW-0256">Endoplasmic reticulum</keyword>
<dbReference type="GO" id="GO:0005886">
    <property type="term" value="C:plasma membrane"/>
    <property type="evidence" value="ECO:0007669"/>
    <property type="project" value="UniProtKB-SubCell"/>
</dbReference>
<evidence type="ECO:0000256" key="10">
    <source>
        <dbReference type="ARBA" id="ARBA00022786"/>
    </source>
</evidence>
<evidence type="ECO:0000259" key="21">
    <source>
        <dbReference type="PROSITE" id="PS50127"/>
    </source>
</evidence>
<evidence type="ECO:0000256" key="4">
    <source>
        <dbReference type="ARBA" id="ARBA00012486"/>
    </source>
</evidence>
<dbReference type="InterPro" id="IPR000608">
    <property type="entry name" value="UBC"/>
</dbReference>
<name>R9PET7_PSEHS</name>
<dbReference type="InterPro" id="IPR005225">
    <property type="entry name" value="Small_GTP-bd"/>
</dbReference>
<dbReference type="InterPro" id="IPR001806">
    <property type="entry name" value="Small_GTPase"/>
</dbReference>
<dbReference type="PANTHER" id="PTHR24072">
    <property type="entry name" value="RHO FAMILY GTPASE"/>
    <property type="match status" value="1"/>
</dbReference>
<dbReference type="EMBL" id="DF238832">
    <property type="protein sequence ID" value="GAC99767.1"/>
    <property type="molecule type" value="Genomic_DNA"/>
</dbReference>
<evidence type="ECO:0000256" key="11">
    <source>
        <dbReference type="ARBA" id="ARBA00022824"/>
    </source>
</evidence>
<keyword evidence="10" id="KW-0833">Ubl conjugation pathway</keyword>
<evidence type="ECO:0000256" key="7">
    <source>
        <dbReference type="ARBA" id="ARBA00022679"/>
    </source>
</evidence>
<dbReference type="PROSITE" id="PS51419">
    <property type="entry name" value="RAB"/>
    <property type="match status" value="1"/>
</dbReference>
<evidence type="ECO:0000256" key="15">
    <source>
        <dbReference type="ARBA" id="ARBA00023136"/>
    </source>
</evidence>
<dbReference type="PROSITE" id="PS51421">
    <property type="entry name" value="RAS"/>
    <property type="match status" value="1"/>
</dbReference>
<accession>R9PET7</accession>
<evidence type="ECO:0000256" key="20">
    <source>
        <dbReference type="SAM" id="MobiDB-lite"/>
    </source>
</evidence>
<feature type="compositionally biased region" description="Low complexity" evidence="20">
    <location>
        <begin position="191"/>
        <end position="200"/>
    </location>
</feature>
<evidence type="ECO:0000256" key="1">
    <source>
        <dbReference type="ARBA" id="ARBA00004342"/>
    </source>
</evidence>
<dbReference type="PRINTS" id="PR00449">
    <property type="entry name" value="RASTRNSFRMNG"/>
</dbReference>
<dbReference type="eggNOG" id="KOG0393">
    <property type="taxonomic scope" value="Eukaryota"/>
</dbReference>
<dbReference type="Proteomes" id="UP000014071">
    <property type="component" value="Unassembled WGS sequence"/>
</dbReference>
<dbReference type="RefSeq" id="XP_012193354.1">
    <property type="nucleotide sequence ID" value="XM_012337964.1"/>
</dbReference>
<evidence type="ECO:0000256" key="17">
    <source>
        <dbReference type="ARBA" id="ARBA00023289"/>
    </source>
</evidence>
<dbReference type="Gene3D" id="3.10.110.10">
    <property type="entry name" value="Ubiquitin Conjugating Enzyme"/>
    <property type="match status" value="1"/>
</dbReference>
<dbReference type="GeneID" id="24112633"/>
<evidence type="ECO:0000256" key="14">
    <source>
        <dbReference type="ARBA" id="ARBA00023134"/>
    </source>
</evidence>
<evidence type="ECO:0000256" key="13">
    <source>
        <dbReference type="ARBA" id="ARBA00022989"/>
    </source>
</evidence>
<dbReference type="SMART" id="SM00174">
    <property type="entry name" value="RHO"/>
    <property type="match status" value="1"/>
</dbReference>
<dbReference type="PROSITE" id="PS50127">
    <property type="entry name" value="UBC_2"/>
    <property type="match status" value="1"/>
</dbReference>
<dbReference type="HOGENOM" id="CLU_595999_0_0_1"/>
<keyword evidence="23" id="KW-1185">Reference proteome</keyword>
<dbReference type="SMART" id="SM00173">
    <property type="entry name" value="RAS"/>
    <property type="match status" value="1"/>
</dbReference>
<feature type="domain" description="UBC core" evidence="21">
    <location>
        <begin position="5"/>
        <end position="155"/>
    </location>
</feature>
<evidence type="ECO:0000256" key="9">
    <source>
        <dbReference type="ARBA" id="ARBA00022741"/>
    </source>
</evidence>
<sequence>MASKAAIKRLTKEAQLMDKDPPPLVYARPREDNILEWHYILRGPPDTPYAGGEYHGQLLFPPEFPFKPPGIKMQTPSGRFAPNTKICTSMSDYHPHTWQPGWNTSTILIGLLSFMCSDEMTTGSVTASDADRRKLAAQSHEFNLTQKKFCQIFPEYADAELKDLPNMGDKKPADGDASGSSSKTEKASRQTTPTPLSSSCSTTTISLTVRIVDYPLRARKDTVFTRSTFTLLYERFARKHFPHLFGCIERQIRSMTLCGLLPSGSDAGAGPSSRGISRKVLVLGDGACGKTSLLFVYIKQEFPQTYEPTVFENYTHTQPLPLGSVHLTLWDTAGQEEFDKLRSLSYADTHVILLCFSTDNPVSLENIESRWMPEIREYSPTARIVLVALKCDLRDQHAQEKKQLLTYEHGVTVAKRIKAARYLECSAKKNRGVQEVFVEIATVAANVGRSRSTSACVIA</sequence>
<evidence type="ECO:0000256" key="12">
    <source>
        <dbReference type="ARBA" id="ARBA00022840"/>
    </source>
</evidence>
<dbReference type="PROSITE" id="PS51420">
    <property type="entry name" value="RHO"/>
    <property type="match status" value="1"/>
</dbReference>
<dbReference type="AlphaFoldDB" id="R9PET7"/>
<dbReference type="Pfam" id="PF00179">
    <property type="entry name" value="UQ_con"/>
    <property type="match status" value="1"/>
</dbReference>
<organism evidence="22 23">
    <name type="scientific">Pseudozyma hubeiensis (strain SY62)</name>
    <name type="common">Yeast</name>
    <dbReference type="NCBI Taxonomy" id="1305764"/>
    <lineage>
        <taxon>Eukaryota</taxon>
        <taxon>Fungi</taxon>
        <taxon>Dikarya</taxon>
        <taxon>Basidiomycota</taxon>
        <taxon>Ustilaginomycotina</taxon>
        <taxon>Ustilaginomycetes</taxon>
        <taxon>Ustilaginales</taxon>
        <taxon>Ustilaginaceae</taxon>
        <taxon>Pseudozyma</taxon>
    </lineage>
</organism>
<dbReference type="eggNOG" id="KOG0894">
    <property type="taxonomic scope" value="Eukaryota"/>
</dbReference>
<dbReference type="Pfam" id="PF00071">
    <property type="entry name" value="Ras"/>
    <property type="match status" value="1"/>
</dbReference>
<dbReference type="InterPro" id="IPR016135">
    <property type="entry name" value="UBQ-conjugating_enzyme/RWD"/>
</dbReference>
<dbReference type="InterPro" id="IPR027417">
    <property type="entry name" value="P-loop_NTPase"/>
</dbReference>
<dbReference type="EC" id="2.3.2.23" evidence="4"/>
<dbReference type="NCBIfam" id="TIGR00231">
    <property type="entry name" value="small_GTP"/>
    <property type="match status" value="1"/>
</dbReference>
<keyword evidence="13" id="KW-1133">Transmembrane helix</keyword>
<dbReference type="GO" id="GO:0005789">
    <property type="term" value="C:endoplasmic reticulum membrane"/>
    <property type="evidence" value="ECO:0007669"/>
    <property type="project" value="UniProtKB-SubCell"/>
</dbReference>
<dbReference type="GO" id="GO:0003924">
    <property type="term" value="F:GTPase activity"/>
    <property type="evidence" value="ECO:0007669"/>
    <property type="project" value="InterPro"/>
</dbReference>
<comment type="subcellular location">
    <subcellularLocation>
        <location evidence="1">Cell membrane</location>
        <topology evidence="1">Lipid-anchor</topology>
        <orientation evidence="1">Cytoplasmic side</orientation>
    </subcellularLocation>
    <subcellularLocation>
        <location evidence="2">Endoplasmic reticulum membrane</location>
    </subcellularLocation>
</comment>
<evidence type="ECO:0000256" key="18">
    <source>
        <dbReference type="ARBA" id="ARBA00039885"/>
    </source>
</evidence>
<dbReference type="GO" id="GO:0005524">
    <property type="term" value="F:ATP binding"/>
    <property type="evidence" value="ECO:0007669"/>
    <property type="project" value="UniProtKB-KW"/>
</dbReference>
<dbReference type="STRING" id="1305764.R9PET7"/>
<comment type="similarity">
    <text evidence="3">Belongs to the small GTPase superfamily. Rho family.</text>
</comment>
<dbReference type="SUPFAM" id="SSF52540">
    <property type="entry name" value="P-loop containing nucleoside triphosphate hydrolases"/>
    <property type="match status" value="1"/>
</dbReference>
<keyword evidence="5" id="KW-1003">Cell membrane</keyword>
<evidence type="ECO:0000256" key="5">
    <source>
        <dbReference type="ARBA" id="ARBA00022475"/>
    </source>
</evidence>
<gene>
    <name evidence="22" type="ORF">PHSY_007370</name>
</gene>
<reference evidence="23" key="1">
    <citation type="journal article" date="2013" name="Genome Announc.">
        <title>Draft genome sequence of the basidiomycetous yeast-like fungus Pseudozyma hubeiensis SY62, which produces an abundant amount of the biosurfactant mannosylerythritol lipids.</title>
        <authorList>
            <person name="Konishi M."/>
            <person name="Hatada Y."/>
            <person name="Horiuchi J."/>
        </authorList>
    </citation>
    <scope>NUCLEOTIDE SEQUENCE [LARGE SCALE GENOMIC DNA]</scope>
    <source>
        <strain evidence="23">SY62</strain>
    </source>
</reference>
<evidence type="ECO:0000256" key="16">
    <source>
        <dbReference type="ARBA" id="ARBA00023288"/>
    </source>
</evidence>
<dbReference type="Gene3D" id="3.40.50.300">
    <property type="entry name" value="P-loop containing nucleotide triphosphate hydrolases"/>
    <property type="match status" value="1"/>
</dbReference>
<dbReference type="SMART" id="SM00212">
    <property type="entry name" value="UBCc"/>
    <property type="match status" value="1"/>
</dbReference>
<keyword evidence="6" id="KW-0488">Methylation</keyword>
<dbReference type="GO" id="GO:0007264">
    <property type="term" value="P:small GTPase-mediated signal transduction"/>
    <property type="evidence" value="ECO:0007669"/>
    <property type="project" value="InterPro"/>
</dbReference>
<dbReference type="CDD" id="cd23799">
    <property type="entry name" value="UBCc_UBE2J"/>
    <property type="match status" value="1"/>
</dbReference>
<dbReference type="FunFam" id="3.40.50.300:FF:000983">
    <property type="entry name" value="Rho family GTPase"/>
    <property type="match status" value="1"/>
</dbReference>
<keyword evidence="15" id="KW-0472">Membrane</keyword>
<dbReference type="OrthoDB" id="1158011at2759"/>
<keyword evidence="12" id="KW-0067">ATP-binding</keyword>
<dbReference type="GO" id="GO:0061631">
    <property type="term" value="F:ubiquitin conjugating enzyme activity"/>
    <property type="evidence" value="ECO:0007669"/>
    <property type="project" value="UniProtKB-EC"/>
</dbReference>